<evidence type="ECO:0000256" key="1">
    <source>
        <dbReference type="SAM" id="MobiDB-lite"/>
    </source>
</evidence>
<protein>
    <submittedName>
        <fullName evidence="2">Uncharacterized protein</fullName>
    </submittedName>
</protein>
<gene>
    <name evidence="2" type="ORF">G6F64_004038</name>
</gene>
<accession>A0A9P6XDG8</accession>
<keyword evidence="3" id="KW-1185">Reference proteome</keyword>
<dbReference type="OrthoDB" id="10271543at2759"/>
<proteinExistence type="predicted"/>
<evidence type="ECO:0000313" key="2">
    <source>
        <dbReference type="EMBL" id="KAG1311116.1"/>
    </source>
</evidence>
<feature type="region of interest" description="Disordered" evidence="1">
    <location>
        <begin position="103"/>
        <end position="124"/>
    </location>
</feature>
<name>A0A9P6XDG8_RHIOR</name>
<dbReference type="Proteomes" id="UP000716291">
    <property type="component" value="Unassembled WGS sequence"/>
</dbReference>
<evidence type="ECO:0000313" key="3">
    <source>
        <dbReference type="Proteomes" id="UP000716291"/>
    </source>
</evidence>
<dbReference type="AlphaFoldDB" id="A0A9P6XDG8"/>
<organism evidence="2 3">
    <name type="scientific">Rhizopus oryzae</name>
    <name type="common">Mucormycosis agent</name>
    <name type="synonym">Rhizopus arrhizus var. delemar</name>
    <dbReference type="NCBI Taxonomy" id="64495"/>
    <lineage>
        <taxon>Eukaryota</taxon>
        <taxon>Fungi</taxon>
        <taxon>Fungi incertae sedis</taxon>
        <taxon>Mucoromycota</taxon>
        <taxon>Mucoromycotina</taxon>
        <taxon>Mucoromycetes</taxon>
        <taxon>Mucorales</taxon>
        <taxon>Mucorineae</taxon>
        <taxon>Rhizopodaceae</taxon>
        <taxon>Rhizopus</taxon>
    </lineage>
</organism>
<dbReference type="EMBL" id="JAANQT010000424">
    <property type="protein sequence ID" value="KAG1311116.1"/>
    <property type="molecule type" value="Genomic_DNA"/>
</dbReference>
<sequence length="165" mass="18536">MGKVSTSQMAIVSDSRRLSSLIPITAISMDDKTNEIIVTGPRSNLFSSRKILDSRDYRSLPDPKRDLSVQLLYDPGTNEEKTNFRLFPTQPLLTISTLQDGRCSSSKADHRERRPDVQTGSQGYICSSANTPSIPTIFNLQTPESGISVQVNGVWIIKHFRYQFR</sequence>
<reference evidence="2" key="1">
    <citation type="journal article" date="2020" name="Microb. Genom.">
        <title>Genetic diversity of clinical and environmental Mucorales isolates obtained from an investigation of mucormycosis cases among solid organ transplant recipients.</title>
        <authorList>
            <person name="Nguyen M.H."/>
            <person name="Kaul D."/>
            <person name="Muto C."/>
            <person name="Cheng S.J."/>
            <person name="Richter R.A."/>
            <person name="Bruno V.M."/>
            <person name="Liu G."/>
            <person name="Beyhan S."/>
            <person name="Sundermann A.J."/>
            <person name="Mounaud S."/>
            <person name="Pasculle A.W."/>
            <person name="Nierman W.C."/>
            <person name="Driscoll E."/>
            <person name="Cumbie R."/>
            <person name="Clancy C.J."/>
            <person name="Dupont C.L."/>
        </authorList>
    </citation>
    <scope>NUCLEOTIDE SEQUENCE</scope>
    <source>
        <strain evidence="2">GL11</strain>
    </source>
</reference>
<comment type="caution">
    <text evidence="2">The sequence shown here is derived from an EMBL/GenBank/DDBJ whole genome shotgun (WGS) entry which is preliminary data.</text>
</comment>
<feature type="compositionally biased region" description="Basic and acidic residues" evidence="1">
    <location>
        <begin position="107"/>
        <end position="116"/>
    </location>
</feature>